<comment type="caution">
    <text evidence="2">The sequence shown here is derived from an EMBL/GenBank/DDBJ whole genome shotgun (WGS) entry which is preliminary data.</text>
</comment>
<protein>
    <submittedName>
        <fullName evidence="2">F-box domain, cyclin-like protein</fullName>
    </submittedName>
</protein>
<dbReference type="Gene3D" id="3.80.10.10">
    <property type="entry name" value="Ribonuclease Inhibitor"/>
    <property type="match status" value="1"/>
</dbReference>
<dbReference type="EMBL" id="PKPP01017442">
    <property type="protein sequence ID" value="PWA36957.1"/>
    <property type="molecule type" value="Genomic_DNA"/>
</dbReference>
<accession>A0A2U1KJL3</accession>
<dbReference type="InterPro" id="IPR036047">
    <property type="entry name" value="F-box-like_dom_sf"/>
</dbReference>
<keyword evidence="3" id="KW-1185">Reference proteome</keyword>
<gene>
    <name evidence="2" type="ORF">CTI12_AA595020</name>
</gene>
<dbReference type="SMART" id="SM00256">
    <property type="entry name" value="FBOX"/>
    <property type="match status" value="1"/>
</dbReference>
<evidence type="ECO:0000313" key="3">
    <source>
        <dbReference type="Proteomes" id="UP000245207"/>
    </source>
</evidence>
<dbReference type="STRING" id="35608.A0A2U1KJL3"/>
<dbReference type="PANTHER" id="PTHR31900:SF32">
    <property type="entry name" value="F-BOX_RNI_FBD-LIKE DOMAIN PROTEIN"/>
    <property type="match status" value="1"/>
</dbReference>
<dbReference type="Proteomes" id="UP000245207">
    <property type="component" value="Unassembled WGS sequence"/>
</dbReference>
<dbReference type="AlphaFoldDB" id="A0A2U1KJL3"/>
<reference evidence="2 3" key="1">
    <citation type="journal article" date="2018" name="Mol. Plant">
        <title>The genome of Artemisia annua provides insight into the evolution of Asteraceae family and artemisinin biosynthesis.</title>
        <authorList>
            <person name="Shen Q."/>
            <person name="Zhang L."/>
            <person name="Liao Z."/>
            <person name="Wang S."/>
            <person name="Yan T."/>
            <person name="Shi P."/>
            <person name="Liu M."/>
            <person name="Fu X."/>
            <person name="Pan Q."/>
            <person name="Wang Y."/>
            <person name="Lv Z."/>
            <person name="Lu X."/>
            <person name="Zhang F."/>
            <person name="Jiang W."/>
            <person name="Ma Y."/>
            <person name="Chen M."/>
            <person name="Hao X."/>
            <person name="Li L."/>
            <person name="Tang Y."/>
            <person name="Lv G."/>
            <person name="Zhou Y."/>
            <person name="Sun X."/>
            <person name="Brodelius P.E."/>
            <person name="Rose J.K.C."/>
            <person name="Tang K."/>
        </authorList>
    </citation>
    <scope>NUCLEOTIDE SEQUENCE [LARGE SCALE GENOMIC DNA]</scope>
    <source>
        <strain evidence="3">cv. Huhao1</strain>
        <tissue evidence="2">Leaf</tissue>
    </source>
</reference>
<name>A0A2U1KJL3_ARTAN</name>
<evidence type="ECO:0000313" key="2">
    <source>
        <dbReference type="EMBL" id="PWA36957.1"/>
    </source>
</evidence>
<dbReference type="InterPro" id="IPR053781">
    <property type="entry name" value="F-box_AtFBL13-like"/>
</dbReference>
<evidence type="ECO:0000259" key="1">
    <source>
        <dbReference type="PROSITE" id="PS50181"/>
    </source>
</evidence>
<dbReference type="SUPFAM" id="SSF52047">
    <property type="entry name" value="RNI-like"/>
    <property type="match status" value="1"/>
</dbReference>
<dbReference type="PANTHER" id="PTHR31900">
    <property type="entry name" value="F-BOX/RNI SUPERFAMILY PROTEIN-RELATED"/>
    <property type="match status" value="1"/>
</dbReference>
<dbReference type="PROSITE" id="PS50181">
    <property type="entry name" value="FBOX"/>
    <property type="match status" value="1"/>
</dbReference>
<feature type="domain" description="F-box" evidence="1">
    <location>
        <begin position="13"/>
        <end position="61"/>
    </location>
</feature>
<dbReference type="InterPro" id="IPR032675">
    <property type="entry name" value="LRR_dom_sf"/>
</dbReference>
<dbReference type="OrthoDB" id="1848700at2759"/>
<organism evidence="2 3">
    <name type="scientific">Artemisia annua</name>
    <name type="common">Sweet wormwood</name>
    <dbReference type="NCBI Taxonomy" id="35608"/>
    <lineage>
        <taxon>Eukaryota</taxon>
        <taxon>Viridiplantae</taxon>
        <taxon>Streptophyta</taxon>
        <taxon>Embryophyta</taxon>
        <taxon>Tracheophyta</taxon>
        <taxon>Spermatophyta</taxon>
        <taxon>Magnoliopsida</taxon>
        <taxon>eudicotyledons</taxon>
        <taxon>Gunneridae</taxon>
        <taxon>Pentapetalae</taxon>
        <taxon>asterids</taxon>
        <taxon>campanulids</taxon>
        <taxon>Asterales</taxon>
        <taxon>Asteraceae</taxon>
        <taxon>Asteroideae</taxon>
        <taxon>Anthemideae</taxon>
        <taxon>Artemisiinae</taxon>
        <taxon>Artemisia</taxon>
    </lineage>
</organism>
<dbReference type="InterPro" id="IPR001810">
    <property type="entry name" value="F-box_dom"/>
</dbReference>
<dbReference type="Pfam" id="PF00646">
    <property type="entry name" value="F-box"/>
    <property type="match status" value="1"/>
</dbReference>
<dbReference type="SUPFAM" id="SSF81383">
    <property type="entry name" value="F-box domain"/>
    <property type="match status" value="1"/>
</dbReference>
<dbReference type="CDD" id="cd22160">
    <property type="entry name" value="F-box_AtFBL13-like"/>
    <property type="match status" value="1"/>
</dbReference>
<sequence length="368" mass="42874">MDRRNKYMDLFHVDRLSKLPDDIIYQILSFLDIKYVVQTSTLSKRWMHIWKSVTHLNFDSYKFHTMPQFIRFVNNVLSKRNSNSQVSAVELRFGGPAIEYAIESIVNYAYLHSVQKLSLIWFTYEEQNFPLYLFTCHTLKHLILAVYNRSMYAGICHLPESPWDFPALETLNLKNVQFHDCEDKSANLFSKCVNLKELTLHGFKMAPLETFTICAPQLSSLTIRNAYCFPKVLNVVAPQLKDLMASIQCSLPFQLGDYLQLSTVMSDSLEKVSLSKVYARYYNHEKHFSRVFDLFKKLHSAKFLTLDMNIIQMLSSCEDQLRLEPSPFNNLTCLRIDATNVNPMEAIEVKDYFLRNSSNSTFIMDSHP</sequence>
<proteinExistence type="predicted"/>
<dbReference type="Gene3D" id="1.20.1280.50">
    <property type="match status" value="1"/>
</dbReference>
<dbReference type="InterPro" id="IPR050232">
    <property type="entry name" value="FBL13/AtMIF1-like"/>
</dbReference>